<evidence type="ECO:0000313" key="5">
    <source>
        <dbReference type="EMBL" id="VAV93679.1"/>
    </source>
</evidence>
<dbReference type="Pfam" id="PF02636">
    <property type="entry name" value="Methyltransf_28"/>
    <property type="match status" value="1"/>
</dbReference>
<gene>
    <name evidence="5" type="ORF">MNBD_ALPHA01-2065</name>
</gene>
<evidence type="ECO:0000256" key="3">
    <source>
        <dbReference type="ARBA" id="ARBA00022679"/>
    </source>
</evidence>
<dbReference type="InterPro" id="IPR038375">
    <property type="entry name" value="NDUFAF7_sf"/>
</dbReference>
<dbReference type="GO" id="GO:0005739">
    <property type="term" value="C:mitochondrion"/>
    <property type="evidence" value="ECO:0007669"/>
    <property type="project" value="UniProtKB-SubCell"/>
</dbReference>
<reference evidence="5" key="1">
    <citation type="submission" date="2018-06" db="EMBL/GenBank/DDBJ databases">
        <authorList>
            <person name="Zhirakovskaya E."/>
        </authorList>
    </citation>
    <scope>NUCLEOTIDE SEQUENCE</scope>
</reference>
<dbReference type="GO" id="GO:0032259">
    <property type="term" value="P:methylation"/>
    <property type="evidence" value="ECO:0007669"/>
    <property type="project" value="UniProtKB-KW"/>
</dbReference>
<proteinExistence type="predicted"/>
<evidence type="ECO:0000256" key="4">
    <source>
        <dbReference type="ARBA" id="ARBA00023128"/>
    </source>
</evidence>
<dbReference type="PANTHER" id="PTHR12049:SF7">
    <property type="entry name" value="PROTEIN ARGININE METHYLTRANSFERASE NDUFAF7, MITOCHONDRIAL"/>
    <property type="match status" value="1"/>
</dbReference>
<protein>
    <submittedName>
        <fullName evidence="5">SAM-dependent methyltransferase, MidA</fullName>
    </submittedName>
</protein>
<keyword evidence="2 5" id="KW-0489">Methyltransferase</keyword>
<dbReference type="InterPro" id="IPR029063">
    <property type="entry name" value="SAM-dependent_MTases_sf"/>
</dbReference>
<dbReference type="AlphaFoldDB" id="A0A3B0RP62"/>
<dbReference type="PANTHER" id="PTHR12049">
    <property type="entry name" value="PROTEIN ARGININE METHYLTRANSFERASE NDUFAF7, MITOCHONDRIAL"/>
    <property type="match status" value="1"/>
</dbReference>
<sequence>MTALEKFLIQLIKAQGPISIATFMAEALGNEKYGYYMKQDPFGQQGDFTTAPEISQMFGEMIGLWLTGGWHNMERPEKVHLIELGPGRGTLMQDMVRFMKIVPGLADLIKTDVIQVHLVEMSPALREIQAGSLRDHDITALWHNRVHDALSHAGGEPVLIVANEFFDALPIRQFQKTDTGWHERLINLDNTDTLSLQLAPVPSPEQIIPDVLLRADNSSIAEICPAGEHILAEITEYISQHGGAALIIDYGHDDHGTGDTLQAVKAHKYHNILSDPGDVDLTAHVNFRRLKEVAHENGCHVHGPTGQGEFLKRMGIETRSRKLLAKATDRQKKDILSALHRLTHGSEMGELFRVMAITAPDISGVIGFGD</sequence>
<dbReference type="Gene3D" id="3.40.50.12710">
    <property type="match status" value="1"/>
</dbReference>
<dbReference type="InterPro" id="IPR003788">
    <property type="entry name" value="NDUFAF7"/>
</dbReference>
<accession>A0A3B0RP62</accession>
<comment type="subcellular location">
    <subcellularLocation>
        <location evidence="1">Mitochondrion</location>
    </subcellularLocation>
</comment>
<dbReference type="SUPFAM" id="SSF53335">
    <property type="entry name" value="S-adenosyl-L-methionine-dependent methyltransferases"/>
    <property type="match status" value="1"/>
</dbReference>
<organism evidence="5">
    <name type="scientific">hydrothermal vent metagenome</name>
    <dbReference type="NCBI Taxonomy" id="652676"/>
    <lineage>
        <taxon>unclassified sequences</taxon>
        <taxon>metagenomes</taxon>
        <taxon>ecological metagenomes</taxon>
    </lineage>
</organism>
<keyword evidence="4" id="KW-0496">Mitochondrion</keyword>
<name>A0A3B0RP62_9ZZZZ</name>
<dbReference type="EMBL" id="UOEJ01000049">
    <property type="protein sequence ID" value="VAV93679.1"/>
    <property type="molecule type" value="Genomic_DNA"/>
</dbReference>
<evidence type="ECO:0000256" key="1">
    <source>
        <dbReference type="ARBA" id="ARBA00004173"/>
    </source>
</evidence>
<evidence type="ECO:0000256" key="2">
    <source>
        <dbReference type="ARBA" id="ARBA00022603"/>
    </source>
</evidence>
<dbReference type="GO" id="GO:0035243">
    <property type="term" value="F:protein-arginine omega-N symmetric methyltransferase activity"/>
    <property type="evidence" value="ECO:0007669"/>
    <property type="project" value="TreeGrafter"/>
</dbReference>
<keyword evidence="3 5" id="KW-0808">Transferase</keyword>